<feature type="transmembrane region" description="Helical" evidence="7">
    <location>
        <begin position="341"/>
        <end position="364"/>
    </location>
</feature>
<protein>
    <submittedName>
        <fullName evidence="8">APC family permease</fullName>
    </submittedName>
</protein>
<evidence type="ECO:0000256" key="7">
    <source>
        <dbReference type="SAM" id="Phobius"/>
    </source>
</evidence>
<comment type="subcellular location">
    <subcellularLocation>
        <location evidence="1">Cell membrane</location>
        <topology evidence="1">Multi-pass membrane protein</topology>
    </subcellularLocation>
</comment>
<dbReference type="PIRSF" id="PIRSF006060">
    <property type="entry name" value="AA_transporter"/>
    <property type="match status" value="1"/>
</dbReference>
<feature type="non-terminal residue" evidence="8">
    <location>
        <position position="1"/>
    </location>
</feature>
<comment type="caution">
    <text evidence="8">The sequence shown here is derived from an EMBL/GenBank/DDBJ whole genome shotgun (WGS) entry which is preliminary data.</text>
</comment>
<evidence type="ECO:0000256" key="2">
    <source>
        <dbReference type="ARBA" id="ARBA00022448"/>
    </source>
</evidence>
<dbReference type="EMBL" id="JACDQQ010001776">
    <property type="protein sequence ID" value="MBA0086995.1"/>
    <property type="molecule type" value="Genomic_DNA"/>
</dbReference>
<feature type="transmembrane region" description="Helical" evidence="7">
    <location>
        <begin position="313"/>
        <end position="335"/>
    </location>
</feature>
<dbReference type="Proteomes" id="UP000567293">
    <property type="component" value="Unassembled WGS sequence"/>
</dbReference>
<proteinExistence type="predicted"/>
<dbReference type="PANTHER" id="PTHR45826">
    <property type="entry name" value="POLYAMINE TRANSPORTER PUT1"/>
    <property type="match status" value="1"/>
</dbReference>
<dbReference type="Gene3D" id="1.20.1740.10">
    <property type="entry name" value="Amino acid/polyamine transporter I"/>
    <property type="match status" value="1"/>
</dbReference>
<name>A0A7V8NTI7_9BACT</name>
<keyword evidence="9" id="KW-1185">Reference proteome</keyword>
<feature type="transmembrane region" description="Helical" evidence="7">
    <location>
        <begin position="20"/>
        <end position="41"/>
    </location>
</feature>
<keyword evidence="2" id="KW-0813">Transport</keyword>
<feature type="transmembrane region" description="Helical" evidence="7">
    <location>
        <begin position="112"/>
        <end position="133"/>
    </location>
</feature>
<dbReference type="AlphaFoldDB" id="A0A7V8NTI7"/>
<dbReference type="GO" id="GO:0022857">
    <property type="term" value="F:transmembrane transporter activity"/>
    <property type="evidence" value="ECO:0007669"/>
    <property type="project" value="InterPro"/>
</dbReference>
<dbReference type="PANTHER" id="PTHR45826:SF2">
    <property type="entry name" value="AMINO ACID TRANSPORTER"/>
    <property type="match status" value="1"/>
</dbReference>
<evidence type="ECO:0000256" key="1">
    <source>
        <dbReference type="ARBA" id="ARBA00004651"/>
    </source>
</evidence>
<evidence type="ECO:0000256" key="6">
    <source>
        <dbReference type="ARBA" id="ARBA00023136"/>
    </source>
</evidence>
<feature type="transmembrane region" description="Helical" evidence="7">
    <location>
        <begin position="211"/>
        <end position="233"/>
    </location>
</feature>
<feature type="transmembrane region" description="Helical" evidence="7">
    <location>
        <begin position="282"/>
        <end position="301"/>
    </location>
</feature>
<feature type="transmembrane region" description="Helical" evidence="7">
    <location>
        <begin position="81"/>
        <end position="100"/>
    </location>
</feature>
<dbReference type="InterPro" id="IPR044566">
    <property type="entry name" value="RMV1-like"/>
</dbReference>
<evidence type="ECO:0000256" key="3">
    <source>
        <dbReference type="ARBA" id="ARBA00022475"/>
    </source>
</evidence>
<evidence type="ECO:0000313" key="8">
    <source>
        <dbReference type="EMBL" id="MBA0086995.1"/>
    </source>
</evidence>
<sequence>GYYAWVRRGMGKFWGFQEAWLSLAASIFDMAIYPTLFVFYLRQMSPWFGVGNHGIYAGLAVVATCAALNLAGIRVVGLTSLWLFFLLSLPFALVVVLAPFKMGTFADPHRAPAMTGLGLVGGVLVAMWNYMGWDNASTIAQEVERPQRTYPRAMIAAVILVALSYVLPFAAVYLTGAPASLFAEDGSWASVAGALGGTVAGFAWLRFLVVLGGMMSGFGMFNALVMSYSRLPLAMARDGMLPKAFAKTCKRTNAPWLAVVVCAACWALCLGLGFRRLVTLDIMLYGASLMLEFVTLVALRIKEPGLKRGFRVPGGLTGAILTGVFPLLLLLLAVVESDHETLLGMNGLVFGALIISAGFMVYFVSGKLHVLRAKPVLPPENIEELA</sequence>
<keyword evidence="3" id="KW-1003">Cell membrane</keyword>
<keyword evidence="4 7" id="KW-0812">Transmembrane</keyword>
<keyword evidence="6 7" id="KW-0472">Membrane</keyword>
<feature type="transmembrane region" description="Helical" evidence="7">
    <location>
        <begin position="153"/>
        <end position="174"/>
    </location>
</feature>
<evidence type="ECO:0000256" key="5">
    <source>
        <dbReference type="ARBA" id="ARBA00022989"/>
    </source>
</evidence>
<keyword evidence="5 7" id="KW-1133">Transmembrane helix</keyword>
<dbReference type="InterPro" id="IPR002293">
    <property type="entry name" value="AA/rel_permease1"/>
</dbReference>
<dbReference type="GO" id="GO:0005886">
    <property type="term" value="C:plasma membrane"/>
    <property type="evidence" value="ECO:0007669"/>
    <property type="project" value="UniProtKB-SubCell"/>
</dbReference>
<gene>
    <name evidence="8" type="ORF">HRJ53_18590</name>
</gene>
<reference evidence="8" key="1">
    <citation type="submission" date="2020-06" db="EMBL/GenBank/DDBJ databases">
        <title>Legume-microbial interactions unlock mineral nutrients during tropical forest succession.</title>
        <authorList>
            <person name="Epihov D.Z."/>
        </authorList>
    </citation>
    <scope>NUCLEOTIDE SEQUENCE [LARGE SCALE GENOMIC DNA]</scope>
    <source>
        <strain evidence="8">Pan2503</strain>
    </source>
</reference>
<feature type="transmembrane region" description="Helical" evidence="7">
    <location>
        <begin position="254"/>
        <end position="276"/>
    </location>
</feature>
<evidence type="ECO:0000256" key="4">
    <source>
        <dbReference type="ARBA" id="ARBA00022692"/>
    </source>
</evidence>
<accession>A0A7V8NTI7</accession>
<evidence type="ECO:0000313" key="9">
    <source>
        <dbReference type="Proteomes" id="UP000567293"/>
    </source>
</evidence>
<organism evidence="8 9">
    <name type="scientific">Candidatus Acidiferrum panamense</name>
    <dbReference type="NCBI Taxonomy" id="2741543"/>
    <lineage>
        <taxon>Bacteria</taxon>
        <taxon>Pseudomonadati</taxon>
        <taxon>Acidobacteriota</taxon>
        <taxon>Terriglobia</taxon>
        <taxon>Candidatus Acidiferrales</taxon>
        <taxon>Candidatus Acidiferrum</taxon>
    </lineage>
</organism>
<dbReference type="Pfam" id="PF13520">
    <property type="entry name" value="AA_permease_2"/>
    <property type="match status" value="1"/>
</dbReference>
<feature type="transmembrane region" description="Helical" evidence="7">
    <location>
        <begin position="53"/>
        <end position="75"/>
    </location>
</feature>